<keyword evidence="3" id="KW-1185">Reference proteome</keyword>
<organism evidence="2 3">
    <name type="scientific">Thalassotalea profundi</name>
    <dbReference type="NCBI Taxonomy" id="2036687"/>
    <lineage>
        <taxon>Bacteria</taxon>
        <taxon>Pseudomonadati</taxon>
        <taxon>Pseudomonadota</taxon>
        <taxon>Gammaproteobacteria</taxon>
        <taxon>Alteromonadales</taxon>
        <taxon>Colwelliaceae</taxon>
        <taxon>Thalassotalea</taxon>
    </lineage>
</organism>
<protein>
    <submittedName>
        <fullName evidence="2">Uncharacterized protein</fullName>
    </submittedName>
</protein>
<feature type="transmembrane region" description="Helical" evidence="1">
    <location>
        <begin position="12"/>
        <end position="32"/>
    </location>
</feature>
<comment type="caution">
    <text evidence="2">The sequence shown here is derived from an EMBL/GenBank/DDBJ whole genome shotgun (WGS) entry which is preliminary data.</text>
</comment>
<gene>
    <name evidence="2" type="ORF">GCM10011501_02090</name>
</gene>
<accession>A0ABQ3IH89</accession>
<evidence type="ECO:0000313" key="2">
    <source>
        <dbReference type="EMBL" id="GHE77987.1"/>
    </source>
</evidence>
<feature type="transmembrane region" description="Helical" evidence="1">
    <location>
        <begin position="78"/>
        <end position="94"/>
    </location>
</feature>
<sequence length="95" mass="10818">MDEQSDKIKRSSYLIKAFMVLVIVMQVIQFYQTDILDFGALAGAIGVLALLRGILLSPQLLAKPLKYWFASNLKFEKASYSYFILAFILIVISFF</sequence>
<keyword evidence="1" id="KW-0472">Membrane</keyword>
<name>A0ABQ3IH89_9GAMM</name>
<proteinExistence type="predicted"/>
<keyword evidence="1" id="KW-0812">Transmembrane</keyword>
<feature type="transmembrane region" description="Helical" evidence="1">
    <location>
        <begin position="38"/>
        <end position="57"/>
    </location>
</feature>
<dbReference type="RefSeq" id="WP_189376231.1">
    <property type="nucleotide sequence ID" value="NZ_BNAH01000001.1"/>
</dbReference>
<dbReference type="Proteomes" id="UP000626370">
    <property type="component" value="Unassembled WGS sequence"/>
</dbReference>
<keyword evidence="1" id="KW-1133">Transmembrane helix</keyword>
<evidence type="ECO:0000313" key="3">
    <source>
        <dbReference type="Proteomes" id="UP000626370"/>
    </source>
</evidence>
<reference evidence="3" key="1">
    <citation type="journal article" date="2019" name="Int. J. Syst. Evol. Microbiol.">
        <title>The Global Catalogue of Microorganisms (GCM) 10K type strain sequencing project: providing services to taxonomists for standard genome sequencing and annotation.</title>
        <authorList>
            <consortium name="The Broad Institute Genomics Platform"/>
            <consortium name="The Broad Institute Genome Sequencing Center for Infectious Disease"/>
            <person name="Wu L."/>
            <person name="Ma J."/>
        </authorList>
    </citation>
    <scope>NUCLEOTIDE SEQUENCE [LARGE SCALE GENOMIC DNA]</scope>
    <source>
        <strain evidence="3">CGMCC 1.15922</strain>
    </source>
</reference>
<dbReference type="EMBL" id="BNAH01000001">
    <property type="protein sequence ID" value="GHE77987.1"/>
    <property type="molecule type" value="Genomic_DNA"/>
</dbReference>
<evidence type="ECO:0000256" key="1">
    <source>
        <dbReference type="SAM" id="Phobius"/>
    </source>
</evidence>